<sequence>MKKQAGIGALKLSLFLQPRITEDGFLEYSRFLDSTITIERLTTIIQKNKLDYANIENDNIPGQRLKQLLEFCNGNQTAITCLELAFLEYMDSSVNDIFHIISPNQKKGVTLEIAVHAAYPDKEILNCTDELWEAYQILTLILEYEEADDDFIHHHFHADTRLISYLNGEDHLSFTCQKYMECFLHGKELPRSILYEKEIEQISLDASTLLDTTDDNPIIHITGKASCGKKFTAKHIAKKMNVNLLFFDFSAFTDSNETLWINRLAREVYLSKAALCLYQISPPNERVHLIVKKIAQKLACFHRPLFVLSDETLKIVPFLDNMICEFEIKKLTPLQSFKIWNEFSTLYLADKKINSSELSVKMNIPIGYIEKIVKILSYSREETLDEGSISKICYRVLDDGRYTDIKPVSAEYTWDDLKLRSQEKNILLDIFHQVKYKLKVFEEFGLSRHYPYGKCVSALFSGPPGTGKTMAVHVLSNMLKLELYKVDLSKVIDKYIGETEKRLEEIFMKAEQSNMILFFDEADAIFGKRNEVTDSKDRYANTQVSYILQRIEEFDGIVILATNYRSNIDAAFMRRIRYEIKFTMPSAEIRREIWESLFLPEIPVHFIDFEYLAEQFEFSGALIKNVFLNAVFKAVSENKPLDMTHILQSIVNEYEKMGKMIVSEDFGSYSHLIWRS</sequence>
<dbReference type="InterPro" id="IPR003593">
    <property type="entry name" value="AAA+_ATPase"/>
</dbReference>
<dbReference type="OrthoDB" id="9806903at2"/>
<dbReference type="GO" id="GO:0005524">
    <property type="term" value="F:ATP binding"/>
    <property type="evidence" value="ECO:0007669"/>
    <property type="project" value="UniProtKB-KW"/>
</dbReference>
<evidence type="ECO:0000256" key="3">
    <source>
        <dbReference type="ARBA" id="ARBA00022840"/>
    </source>
</evidence>
<dbReference type="SMART" id="SM00382">
    <property type="entry name" value="AAA"/>
    <property type="match status" value="1"/>
</dbReference>
<organism evidence="5 6">
    <name type="scientific">Anaeromicropila populeti</name>
    <dbReference type="NCBI Taxonomy" id="37658"/>
    <lineage>
        <taxon>Bacteria</taxon>
        <taxon>Bacillati</taxon>
        <taxon>Bacillota</taxon>
        <taxon>Clostridia</taxon>
        <taxon>Lachnospirales</taxon>
        <taxon>Lachnospiraceae</taxon>
        <taxon>Anaeromicropila</taxon>
    </lineage>
</organism>
<dbReference type="CDD" id="cd19481">
    <property type="entry name" value="RecA-like_protease"/>
    <property type="match status" value="1"/>
</dbReference>
<keyword evidence="2" id="KW-0547">Nucleotide-binding</keyword>
<dbReference type="InterPro" id="IPR027417">
    <property type="entry name" value="P-loop_NTPase"/>
</dbReference>
<dbReference type="InterPro" id="IPR050221">
    <property type="entry name" value="26S_Proteasome_ATPase"/>
</dbReference>
<accession>A0A1I6ISF7</accession>
<dbReference type="Pfam" id="PF00004">
    <property type="entry name" value="AAA"/>
    <property type="match status" value="1"/>
</dbReference>
<feature type="domain" description="AAA+ ATPase" evidence="4">
    <location>
        <begin position="454"/>
        <end position="588"/>
    </location>
</feature>
<dbReference type="AlphaFoldDB" id="A0A1I6ISF7"/>
<evidence type="ECO:0000313" key="6">
    <source>
        <dbReference type="Proteomes" id="UP000199659"/>
    </source>
</evidence>
<dbReference type="EMBL" id="FOYZ01000003">
    <property type="protein sequence ID" value="SFR69569.1"/>
    <property type="molecule type" value="Genomic_DNA"/>
</dbReference>
<reference evidence="5 6" key="1">
    <citation type="submission" date="2016-10" db="EMBL/GenBank/DDBJ databases">
        <authorList>
            <person name="de Groot N.N."/>
        </authorList>
    </citation>
    <scope>NUCLEOTIDE SEQUENCE [LARGE SCALE GENOMIC DNA]</scope>
    <source>
        <strain evidence="5 6">743A</strain>
    </source>
</reference>
<keyword evidence="3" id="KW-0067">ATP-binding</keyword>
<name>A0A1I6ISF7_9FIRM</name>
<dbReference type="STRING" id="37658.SAMN05661086_01115"/>
<protein>
    <submittedName>
        <fullName evidence="5">ATPase family associated with various cellular activities (AAA)</fullName>
    </submittedName>
</protein>
<evidence type="ECO:0000256" key="1">
    <source>
        <dbReference type="ARBA" id="ARBA00006914"/>
    </source>
</evidence>
<dbReference type="PANTHER" id="PTHR23073">
    <property type="entry name" value="26S PROTEASOME REGULATORY SUBUNIT"/>
    <property type="match status" value="1"/>
</dbReference>
<dbReference type="Proteomes" id="UP000199659">
    <property type="component" value="Unassembled WGS sequence"/>
</dbReference>
<evidence type="ECO:0000313" key="5">
    <source>
        <dbReference type="EMBL" id="SFR69569.1"/>
    </source>
</evidence>
<dbReference type="InterPro" id="IPR003959">
    <property type="entry name" value="ATPase_AAA_core"/>
</dbReference>
<keyword evidence="6" id="KW-1185">Reference proteome</keyword>
<proteinExistence type="inferred from homology"/>
<dbReference type="RefSeq" id="WP_092559704.1">
    <property type="nucleotide sequence ID" value="NZ_FOYZ01000003.1"/>
</dbReference>
<evidence type="ECO:0000259" key="4">
    <source>
        <dbReference type="SMART" id="SM00382"/>
    </source>
</evidence>
<dbReference type="Gene3D" id="3.40.50.300">
    <property type="entry name" value="P-loop containing nucleotide triphosphate hydrolases"/>
    <property type="match status" value="1"/>
</dbReference>
<dbReference type="GO" id="GO:0016887">
    <property type="term" value="F:ATP hydrolysis activity"/>
    <property type="evidence" value="ECO:0007669"/>
    <property type="project" value="InterPro"/>
</dbReference>
<comment type="similarity">
    <text evidence="1">Belongs to the AAA ATPase family.</text>
</comment>
<evidence type="ECO:0000256" key="2">
    <source>
        <dbReference type="ARBA" id="ARBA00022741"/>
    </source>
</evidence>
<dbReference type="SUPFAM" id="SSF52540">
    <property type="entry name" value="P-loop containing nucleoside triphosphate hydrolases"/>
    <property type="match status" value="2"/>
</dbReference>
<gene>
    <name evidence="5" type="ORF">SAMN05661086_01115</name>
</gene>